<gene>
    <name evidence="2" type="ORF">CGSHi3655_04375</name>
    <name evidence="1" type="ORF">CGSHi3655_04494</name>
    <name evidence="3" type="ORF">CGSHi3655_06299</name>
    <name evidence="4" type="ORF">CGSHi3655_06349</name>
    <name evidence="5" type="ORF">CGSHi3655_06809</name>
</gene>
<dbReference type="Proteomes" id="UP000003185">
    <property type="component" value="Unassembled WGS sequence"/>
</dbReference>
<evidence type="ECO:0000313" key="4">
    <source>
        <dbReference type="EMBL" id="EDJ92966.1"/>
    </source>
</evidence>
<dbReference type="EMBL" id="AAZF01000006">
    <property type="protein sequence ID" value="EDJ92602.1"/>
    <property type="molecule type" value="Genomic_DNA"/>
</dbReference>
<evidence type="ECO:0000313" key="3">
    <source>
        <dbReference type="EMBL" id="EDJ92956.1"/>
    </source>
</evidence>
<evidence type="ECO:0000313" key="6">
    <source>
        <dbReference type="Proteomes" id="UP000003185"/>
    </source>
</evidence>
<reference evidence="1 6" key="1">
    <citation type="journal article" date="2007" name="Genome Biol.">
        <title>Characterization and modeling of the Haemophilus influenzae core and supragenomes based on the complete genomic sequences of Rd and 12 clinical nontypeable strains.</title>
        <authorList>
            <person name="Hogg J.S."/>
            <person name="Hu F.Z."/>
            <person name="Janto B."/>
            <person name="Boissy R."/>
            <person name="Hayes J."/>
            <person name="Keefe R."/>
            <person name="Post J.C."/>
            <person name="Ehrlich G.D."/>
        </authorList>
    </citation>
    <scope>NUCLEOTIDE SEQUENCE [LARGE SCALE GENOMIC DNA]</scope>
    <source>
        <strain evidence="1">3655</strain>
        <strain evidence="6">NTHi 3655</strain>
    </source>
</reference>
<sequence length="46" mass="4827">MGGGGIFAYLGFIGGRPDGLRGISPFMPLFSNCFNHVPTKALEGIL</sequence>
<proteinExistence type="predicted"/>
<protein>
    <submittedName>
        <fullName evidence="1">Uncharacterized protein</fullName>
    </submittedName>
</protein>
<dbReference type="EMBL" id="AAZF01000001">
    <property type="protein sequence ID" value="EDJ93580.1"/>
    <property type="molecule type" value="Genomic_DNA"/>
</dbReference>
<dbReference type="EMBL" id="AAZF01000004">
    <property type="protein sequence ID" value="EDJ92966.1"/>
    <property type="molecule type" value="Genomic_DNA"/>
</dbReference>
<accession>A0A0H3PCR7</accession>
<name>A0A0H3PCR7_HAEI3</name>
<dbReference type="EMBL" id="AAZF01000004">
    <property type="protein sequence ID" value="EDJ92956.1"/>
    <property type="molecule type" value="Genomic_DNA"/>
</dbReference>
<comment type="caution">
    <text evidence="1">The sequence shown here is derived from an EMBL/GenBank/DDBJ whole genome shotgun (WGS) entry which is preliminary data.</text>
</comment>
<dbReference type="AlphaFoldDB" id="A0A0H3PCR7"/>
<evidence type="ECO:0000313" key="2">
    <source>
        <dbReference type="EMBL" id="EDJ92602.1"/>
    </source>
</evidence>
<dbReference type="EMBL" id="AAZF01000011">
    <property type="protein sequence ID" value="EDJ92218.1"/>
    <property type="molecule type" value="Genomic_DNA"/>
</dbReference>
<evidence type="ECO:0000313" key="5">
    <source>
        <dbReference type="EMBL" id="EDJ93580.1"/>
    </source>
</evidence>
<evidence type="ECO:0000313" key="1">
    <source>
        <dbReference type="EMBL" id="EDJ92218.1"/>
    </source>
</evidence>
<organism evidence="1 6">
    <name type="scientific">Haemophilus influenzae (strain NTHi 3655)</name>
    <dbReference type="NCBI Taxonomy" id="375177"/>
    <lineage>
        <taxon>Bacteria</taxon>
        <taxon>Pseudomonadati</taxon>
        <taxon>Pseudomonadota</taxon>
        <taxon>Gammaproteobacteria</taxon>
        <taxon>Pasteurellales</taxon>
        <taxon>Pasteurellaceae</taxon>
        <taxon>Haemophilus</taxon>
    </lineage>
</organism>